<dbReference type="GO" id="GO:0051604">
    <property type="term" value="P:protein maturation"/>
    <property type="evidence" value="ECO:0007669"/>
    <property type="project" value="TreeGrafter"/>
</dbReference>
<accession>D2ATM4</accession>
<dbReference type="Gene3D" id="3.30.1330.10">
    <property type="entry name" value="PurM-like, N-terminal domain"/>
    <property type="match status" value="1"/>
</dbReference>
<dbReference type="Gene3D" id="3.90.650.10">
    <property type="entry name" value="PurM-like C-terminal domain"/>
    <property type="match status" value="1"/>
</dbReference>
<dbReference type="Pfam" id="PF02769">
    <property type="entry name" value="AIRS_C"/>
    <property type="match status" value="1"/>
</dbReference>
<feature type="domain" description="PurM-like N-terminal" evidence="3">
    <location>
        <begin position="150"/>
        <end position="258"/>
    </location>
</feature>
<dbReference type="STRING" id="479432.Sros_3824"/>
<dbReference type="NCBIfam" id="TIGR02124">
    <property type="entry name" value="hypE"/>
    <property type="match status" value="1"/>
</dbReference>
<reference evidence="5 6" key="1">
    <citation type="journal article" date="2010" name="Stand. Genomic Sci.">
        <title>Complete genome sequence of Streptosporangium roseum type strain (NI 9100).</title>
        <authorList>
            <person name="Nolan M."/>
            <person name="Sikorski J."/>
            <person name="Jando M."/>
            <person name="Lucas S."/>
            <person name="Lapidus A."/>
            <person name="Glavina Del Rio T."/>
            <person name="Chen F."/>
            <person name="Tice H."/>
            <person name="Pitluck S."/>
            <person name="Cheng J.F."/>
            <person name="Chertkov O."/>
            <person name="Sims D."/>
            <person name="Meincke L."/>
            <person name="Brettin T."/>
            <person name="Han C."/>
            <person name="Detter J.C."/>
            <person name="Bruce D."/>
            <person name="Goodwin L."/>
            <person name="Land M."/>
            <person name="Hauser L."/>
            <person name="Chang Y.J."/>
            <person name="Jeffries C.D."/>
            <person name="Ivanova N."/>
            <person name="Mavromatis K."/>
            <person name="Mikhailova N."/>
            <person name="Chen A."/>
            <person name="Palaniappan K."/>
            <person name="Chain P."/>
            <person name="Rohde M."/>
            <person name="Goker M."/>
            <person name="Bristow J."/>
            <person name="Eisen J.A."/>
            <person name="Markowitz V."/>
            <person name="Hugenholtz P."/>
            <person name="Kyrpides N.C."/>
            <person name="Klenk H.P."/>
        </authorList>
    </citation>
    <scope>NUCLEOTIDE SEQUENCE [LARGE SCALE GENOMIC DNA]</scope>
    <source>
        <strain evidence="6">ATCC 12428 / DSM 43021 / JCM 3005 / NI 9100</strain>
    </source>
</reference>
<dbReference type="KEGG" id="sro:Sros_3824"/>
<keyword evidence="6" id="KW-1185">Reference proteome</keyword>
<evidence type="ECO:0000313" key="5">
    <source>
        <dbReference type="EMBL" id="ACZ86744.1"/>
    </source>
</evidence>
<dbReference type="InterPro" id="IPR036676">
    <property type="entry name" value="PurM-like_C_sf"/>
</dbReference>
<dbReference type="AlphaFoldDB" id="D2ATM4"/>
<dbReference type="PANTHER" id="PTHR30303">
    <property type="entry name" value="HYDROGENASE ISOENZYMES FORMATION PROTEIN HYPE"/>
    <property type="match status" value="1"/>
</dbReference>
<dbReference type="Proteomes" id="UP000002029">
    <property type="component" value="Chromosome"/>
</dbReference>
<comment type="similarity">
    <text evidence="1">Belongs to the HypE family.</text>
</comment>
<feature type="compositionally biased region" description="Basic and acidic residues" evidence="2">
    <location>
        <begin position="14"/>
        <end position="23"/>
    </location>
</feature>
<proteinExistence type="inferred from homology"/>
<dbReference type="CDD" id="cd02197">
    <property type="entry name" value="HypE"/>
    <property type="match status" value="1"/>
</dbReference>
<dbReference type="eggNOG" id="COG0309">
    <property type="taxonomic scope" value="Bacteria"/>
</dbReference>
<dbReference type="HOGENOM" id="CLU_049733_0_0_11"/>
<gene>
    <name evidence="5" type="ordered locus">Sros_3824</name>
</gene>
<evidence type="ECO:0000256" key="2">
    <source>
        <dbReference type="SAM" id="MobiDB-lite"/>
    </source>
</evidence>
<organism evidence="5 6">
    <name type="scientific">Streptosporangium roseum (strain ATCC 12428 / DSM 43021 / JCM 3005 / KCTC 9067 / NCIMB 10171 / NRRL 2505 / NI 9100)</name>
    <dbReference type="NCBI Taxonomy" id="479432"/>
    <lineage>
        <taxon>Bacteria</taxon>
        <taxon>Bacillati</taxon>
        <taxon>Actinomycetota</taxon>
        <taxon>Actinomycetes</taxon>
        <taxon>Streptosporangiales</taxon>
        <taxon>Streptosporangiaceae</taxon>
        <taxon>Streptosporangium</taxon>
    </lineage>
</organism>
<feature type="region of interest" description="Disordered" evidence="2">
    <location>
        <begin position="1"/>
        <end position="96"/>
    </location>
</feature>
<feature type="domain" description="PurM-like C-terminal" evidence="4">
    <location>
        <begin position="270"/>
        <end position="418"/>
    </location>
</feature>
<protein>
    <submittedName>
        <fullName evidence="5">Hydrogenase maturation factor-like protein</fullName>
    </submittedName>
</protein>
<dbReference type="InterPro" id="IPR036921">
    <property type="entry name" value="PurM-like_N_sf"/>
</dbReference>
<evidence type="ECO:0000259" key="3">
    <source>
        <dbReference type="Pfam" id="PF00586"/>
    </source>
</evidence>
<dbReference type="RefSeq" id="WP_012890487.1">
    <property type="nucleotide sequence ID" value="NC_013595.1"/>
</dbReference>
<dbReference type="InterPro" id="IPR016188">
    <property type="entry name" value="PurM-like_N"/>
</dbReference>
<name>D2ATM4_STRRD</name>
<dbReference type="SUPFAM" id="SSF56042">
    <property type="entry name" value="PurM C-terminal domain-like"/>
    <property type="match status" value="1"/>
</dbReference>
<evidence type="ECO:0000256" key="1">
    <source>
        <dbReference type="ARBA" id="ARBA00006243"/>
    </source>
</evidence>
<dbReference type="Pfam" id="PF00586">
    <property type="entry name" value="AIRS"/>
    <property type="match status" value="1"/>
</dbReference>
<dbReference type="InterPro" id="IPR010918">
    <property type="entry name" value="PurM-like_C_dom"/>
</dbReference>
<evidence type="ECO:0000259" key="4">
    <source>
        <dbReference type="Pfam" id="PF02769"/>
    </source>
</evidence>
<dbReference type="EMBL" id="CP001814">
    <property type="protein sequence ID" value="ACZ86744.1"/>
    <property type="molecule type" value="Genomic_DNA"/>
</dbReference>
<sequence>MNDEEDSSLGEGTAARELREGTAPREMGPAGRAGSETRDPVVTALPGRKGPDSVVTAFPGRDSGEAVFPGTEGPDSRVTALPMERGPRGSTATSREQEVLERIERVRRRKARVREDRITLAHGAGGKATHTLIEAVFLEAFRNPLLEPLEDGAVVDGLAFTTDSYVVTPLFFPGGDIGDLAVNGTVNDLAMCGARPRYLSAAFIVEEGFPVADLRRITASMAAAARAADVWIVTGDTKVVENGKADGCYITTSGVGTVERPIRLSAAAARPGDVVIVSGPIGEHGVTVMLARGELDIQADLTSDTAPLNTLTGRLLDACGDGQVRCLRDATRGGVATVVNEIAVASKVAVVLEEDAIPVCPAVRGACELLGIDPLYVACEGRMVAVVAQRSAEAALAALRSHPLGSEAAVIGRIGDDPPGLVLLKTSFGGTRIVDLLVGDPLPRIC</sequence>
<evidence type="ECO:0000313" key="6">
    <source>
        <dbReference type="Proteomes" id="UP000002029"/>
    </source>
</evidence>
<dbReference type="PANTHER" id="PTHR30303:SF0">
    <property type="entry name" value="CARBAMOYL DEHYDRATASE HYPE"/>
    <property type="match status" value="1"/>
</dbReference>
<dbReference type="SUPFAM" id="SSF55326">
    <property type="entry name" value="PurM N-terminal domain-like"/>
    <property type="match status" value="1"/>
</dbReference>
<dbReference type="InterPro" id="IPR011854">
    <property type="entry name" value="HypE"/>
</dbReference>